<organism evidence="2 3">
    <name type="scientific">Agromyces humatus</name>
    <dbReference type="NCBI Taxonomy" id="279573"/>
    <lineage>
        <taxon>Bacteria</taxon>
        <taxon>Bacillati</taxon>
        <taxon>Actinomycetota</taxon>
        <taxon>Actinomycetes</taxon>
        <taxon>Micrococcales</taxon>
        <taxon>Microbacteriaceae</taxon>
        <taxon>Agromyces</taxon>
    </lineage>
</organism>
<sequence length="379" mass="42060">MTDVPSEKPKSSRRMLLEVFWSVVVGAGIIGLLVAVSAPFMEDWIRDGVAKQGIDGFWAPILRWALVLFVGAVVVALLVLLAVSVFRRSWRERIWLPLGRLVRDTWPVRSITHRRAVAAADTAGYARRSGEVDSERESAPRPAWRIRYGDGHFGAANIHWLYNWGHDVRDVSLTCDREFFELDGEAFFGGSWGSGVGGATGKQFHGVPTVKGLAEGVDFTATWFDANGDEQHATVHVPPEEIRLGRDAVAEKAHADGYKEGFEKGRESASPRLTGEQMHAMNVAADPSLADAPPKAPAKSSPPMTKARRLEIIEHKAKQIETERQVLQQMMGRATDTPTINKFLDAKADLDDRETMLQGERRVVELMDEMGDKVIRRKA</sequence>
<name>A0ABN2KZH7_9MICO</name>
<accession>A0ABN2KZH7</accession>
<proteinExistence type="predicted"/>
<dbReference type="EMBL" id="BAAANH010000006">
    <property type="protein sequence ID" value="GAA1767972.1"/>
    <property type="molecule type" value="Genomic_DNA"/>
</dbReference>
<keyword evidence="1" id="KW-1133">Transmembrane helix</keyword>
<dbReference type="Proteomes" id="UP001500506">
    <property type="component" value="Unassembled WGS sequence"/>
</dbReference>
<keyword evidence="3" id="KW-1185">Reference proteome</keyword>
<feature type="transmembrane region" description="Helical" evidence="1">
    <location>
        <begin position="20"/>
        <end position="41"/>
    </location>
</feature>
<keyword evidence="1" id="KW-0472">Membrane</keyword>
<comment type="caution">
    <text evidence="2">The sequence shown here is derived from an EMBL/GenBank/DDBJ whole genome shotgun (WGS) entry which is preliminary data.</text>
</comment>
<evidence type="ECO:0000313" key="2">
    <source>
        <dbReference type="EMBL" id="GAA1767972.1"/>
    </source>
</evidence>
<reference evidence="2 3" key="1">
    <citation type="journal article" date="2019" name="Int. J. Syst. Evol. Microbiol.">
        <title>The Global Catalogue of Microorganisms (GCM) 10K type strain sequencing project: providing services to taxonomists for standard genome sequencing and annotation.</title>
        <authorList>
            <consortium name="The Broad Institute Genomics Platform"/>
            <consortium name="The Broad Institute Genome Sequencing Center for Infectious Disease"/>
            <person name="Wu L."/>
            <person name="Ma J."/>
        </authorList>
    </citation>
    <scope>NUCLEOTIDE SEQUENCE [LARGE SCALE GENOMIC DNA]</scope>
    <source>
        <strain evidence="2 3">JCM 14319</strain>
    </source>
</reference>
<gene>
    <name evidence="2" type="ORF">GCM10009747_30980</name>
</gene>
<protein>
    <submittedName>
        <fullName evidence="2">Uncharacterized protein</fullName>
    </submittedName>
</protein>
<evidence type="ECO:0000313" key="3">
    <source>
        <dbReference type="Proteomes" id="UP001500506"/>
    </source>
</evidence>
<feature type="transmembrane region" description="Helical" evidence="1">
    <location>
        <begin position="61"/>
        <end position="86"/>
    </location>
</feature>
<dbReference type="RefSeq" id="WP_232498258.1">
    <property type="nucleotide sequence ID" value="NZ_BAAANH010000006.1"/>
</dbReference>
<keyword evidence="1" id="KW-0812">Transmembrane</keyword>
<evidence type="ECO:0000256" key="1">
    <source>
        <dbReference type="SAM" id="Phobius"/>
    </source>
</evidence>